<evidence type="ECO:0000259" key="3">
    <source>
        <dbReference type="PROSITE" id="PS50157"/>
    </source>
</evidence>
<evidence type="ECO:0000256" key="2">
    <source>
        <dbReference type="SAM" id="MobiDB-lite"/>
    </source>
</evidence>
<proteinExistence type="predicted"/>
<accession>A0A0G4LWN0</accession>
<feature type="domain" description="C2H2-type" evidence="3">
    <location>
        <begin position="192"/>
        <end position="217"/>
    </location>
</feature>
<feature type="region of interest" description="Disordered" evidence="2">
    <location>
        <begin position="39"/>
        <end position="141"/>
    </location>
</feature>
<reference evidence="4 5" key="1">
    <citation type="submission" date="2015-05" db="EMBL/GenBank/DDBJ databases">
        <authorList>
            <person name="Wang D.B."/>
            <person name="Wang M."/>
        </authorList>
    </citation>
    <scope>NUCLEOTIDE SEQUENCE [LARGE SCALE GENOMIC DNA]</scope>
    <source>
        <strain evidence="4">VL1</strain>
    </source>
</reference>
<gene>
    <name evidence="4" type="ORF">BN1708_014520</name>
</gene>
<dbReference type="STRING" id="100787.A0A0G4LWN0"/>
<dbReference type="InterPro" id="IPR013087">
    <property type="entry name" value="Znf_C2H2_type"/>
</dbReference>
<dbReference type="Gene3D" id="3.30.160.60">
    <property type="entry name" value="Classic Zinc Finger"/>
    <property type="match status" value="1"/>
</dbReference>
<protein>
    <recommendedName>
        <fullName evidence="3">C2H2-type domain-containing protein</fullName>
    </recommendedName>
</protein>
<feature type="compositionally biased region" description="Low complexity" evidence="2">
    <location>
        <begin position="59"/>
        <end position="72"/>
    </location>
</feature>
<keyword evidence="1" id="KW-0863">Zinc-finger</keyword>
<dbReference type="GO" id="GO:0008270">
    <property type="term" value="F:zinc ion binding"/>
    <property type="evidence" value="ECO:0007669"/>
    <property type="project" value="UniProtKB-KW"/>
</dbReference>
<dbReference type="EMBL" id="CVQH01020173">
    <property type="protein sequence ID" value="CRK26384.1"/>
    <property type="molecule type" value="Genomic_DNA"/>
</dbReference>
<dbReference type="PROSITE" id="PS00028">
    <property type="entry name" value="ZINC_FINGER_C2H2_1"/>
    <property type="match status" value="2"/>
</dbReference>
<dbReference type="InterPro" id="IPR052145">
    <property type="entry name" value="Mediator/Homeobox_domain"/>
</dbReference>
<feature type="region of interest" description="Disordered" evidence="2">
    <location>
        <begin position="370"/>
        <end position="530"/>
    </location>
</feature>
<evidence type="ECO:0000313" key="4">
    <source>
        <dbReference type="EMBL" id="CRK26384.1"/>
    </source>
</evidence>
<dbReference type="AlphaFoldDB" id="A0A0G4LWN0"/>
<dbReference type="PROSITE" id="PS50157">
    <property type="entry name" value="ZINC_FINGER_C2H2_2"/>
    <property type="match status" value="2"/>
</dbReference>
<feature type="compositionally biased region" description="Basic and acidic residues" evidence="2">
    <location>
        <begin position="510"/>
        <end position="519"/>
    </location>
</feature>
<name>A0A0G4LWN0_VERLO</name>
<feature type="domain" description="C2H2-type" evidence="3">
    <location>
        <begin position="163"/>
        <end position="191"/>
    </location>
</feature>
<dbReference type="SMART" id="SM00355">
    <property type="entry name" value="ZnF_C2H2"/>
    <property type="match status" value="3"/>
</dbReference>
<dbReference type="PANTHER" id="PTHR24330:SF19">
    <property type="entry name" value="MEDIATOR OF RNA POLYMERASE II TRANSCRIPTION SUBUNIT 29"/>
    <property type="match status" value="1"/>
</dbReference>
<keyword evidence="1" id="KW-0862">Zinc</keyword>
<keyword evidence="1" id="KW-0479">Metal-binding</keyword>
<dbReference type="Proteomes" id="UP000044602">
    <property type="component" value="Unassembled WGS sequence"/>
</dbReference>
<keyword evidence="5" id="KW-1185">Reference proteome</keyword>
<dbReference type="PANTHER" id="PTHR24330">
    <property type="entry name" value="HOMEOBOX PROTEIN BARH-LIKE"/>
    <property type="match status" value="1"/>
</dbReference>
<evidence type="ECO:0000313" key="5">
    <source>
        <dbReference type="Proteomes" id="UP000044602"/>
    </source>
</evidence>
<feature type="compositionally biased region" description="Pro residues" evidence="2">
    <location>
        <begin position="374"/>
        <end position="400"/>
    </location>
</feature>
<feature type="compositionally biased region" description="Low complexity" evidence="2">
    <location>
        <begin position="92"/>
        <end position="108"/>
    </location>
</feature>
<evidence type="ECO:0000256" key="1">
    <source>
        <dbReference type="PROSITE-ProRule" id="PRU00042"/>
    </source>
</evidence>
<feature type="compositionally biased region" description="Low complexity" evidence="2">
    <location>
        <begin position="129"/>
        <end position="138"/>
    </location>
</feature>
<organism evidence="4 5">
    <name type="scientific">Verticillium longisporum</name>
    <name type="common">Verticillium dahliae var. longisporum</name>
    <dbReference type="NCBI Taxonomy" id="100787"/>
    <lineage>
        <taxon>Eukaryota</taxon>
        <taxon>Fungi</taxon>
        <taxon>Dikarya</taxon>
        <taxon>Ascomycota</taxon>
        <taxon>Pezizomycotina</taxon>
        <taxon>Sordariomycetes</taxon>
        <taxon>Hypocreomycetidae</taxon>
        <taxon>Glomerellales</taxon>
        <taxon>Plectosphaerellaceae</taxon>
        <taxon>Verticillium</taxon>
    </lineage>
</organism>
<sequence length="580" mass="65465">MDHTMQDAPADVLVEARRTLEALKSSGLSREVLLEMWEAGDRSSQSSTETVLEDASTRGSSSTLSSPSTPLTGLPPPPAICHGQIGHRPRISVSSTSSGSSGHASIWSMGSMNSNASISTHYSQPAMGPSSQPQSVPQHSVGGALPQVASAQTGWGPGRFNFYWCTSCETRFKRKYDWKRHEEEFHERWKKYPCPEPGCNRSFWGANTFNQHHKSSHGCKTCPHSEKVVKYLKRRKYWACGFCSALHPSRERHVEHVARHFESGKTKSDWMHSRVVYGLLHQPLIHEAWKDILMGKAAEFAGRQPNFSWNPTQTGRAQGFMENECPGQLQDLLEFFSGSSTEAESIVSVAYELADLVFLNVPASPPMDYAQCYPPQPTTLAPPPPPQAYPPQPLLPPPAIPSQTLPTQQPSPPVVPSQEGSHQPFVDQMRNQQQQQQMDQMRNQQQQMDMDHMRNQQHMEQMRSQQQHMDQMRSQQRHQQQQQQQQQQQHMMPPPLFHQGQPVTRASSDPIRHSLDRELPPPPQEAPPMNFNYMPNNVVFEDWESFGTTVVDDHSSTPTPVSAEWPMVPVQYYHHTPVGQ</sequence>
<feature type="compositionally biased region" description="Polar residues" evidence="2">
    <location>
        <begin position="110"/>
        <end position="123"/>
    </location>
</feature>
<feature type="compositionally biased region" description="Low complexity" evidence="2">
    <location>
        <begin position="456"/>
        <end position="491"/>
    </location>
</feature>
<feature type="compositionally biased region" description="Low complexity" evidence="2">
    <location>
        <begin position="428"/>
        <end position="448"/>
    </location>
</feature>